<evidence type="ECO:0000313" key="1">
    <source>
        <dbReference type="EMBL" id="GFS80552.1"/>
    </source>
</evidence>
<dbReference type="AlphaFoldDB" id="A0A8X6T6V4"/>
<dbReference type="Proteomes" id="UP000887013">
    <property type="component" value="Unassembled WGS sequence"/>
</dbReference>
<keyword evidence="2" id="KW-1185">Reference proteome</keyword>
<accession>A0A8X6T6V4</accession>
<evidence type="ECO:0000313" key="2">
    <source>
        <dbReference type="Proteomes" id="UP000887013"/>
    </source>
</evidence>
<comment type="caution">
    <text evidence="1">The sequence shown here is derived from an EMBL/GenBank/DDBJ whole genome shotgun (WGS) entry which is preliminary data.</text>
</comment>
<gene>
    <name evidence="1" type="ORF">NPIL_63391</name>
</gene>
<name>A0A8X6T6V4_NEPPI</name>
<proteinExistence type="predicted"/>
<sequence>MAANFKTSEVILKCPGSTECPSCEIVEAVSVLMKRDNPVDMVAHFQANNVTLEPWFRQISAMRLSNEAFDRSPLRNGYVHGPSKSPPQPPFPD</sequence>
<protein>
    <submittedName>
        <fullName evidence="1">Uncharacterized protein</fullName>
    </submittedName>
</protein>
<organism evidence="1 2">
    <name type="scientific">Nephila pilipes</name>
    <name type="common">Giant wood spider</name>
    <name type="synonym">Nephila maculata</name>
    <dbReference type="NCBI Taxonomy" id="299642"/>
    <lineage>
        <taxon>Eukaryota</taxon>
        <taxon>Metazoa</taxon>
        <taxon>Ecdysozoa</taxon>
        <taxon>Arthropoda</taxon>
        <taxon>Chelicerata</taxon>
        <taxon>Arachnida</taxon>
        <taxon>Araneae</taxon>
        <taxon>Araneomorphae</taxon>
        <taxon>Entelegynae</taxon>
        <taxon>Araneoidea</taxon>
        <taxon>Nephilidae</taxon>
        <taxon>Nephila</taxon>
    </lineage>
</organism>
<reference evidence="1" key="1">
    <citation type="submission" date="2020-08" db="EMBL/GenBank/DDBJ databases">
        <title>Multicomponent nature underlies the extraordinary mechanical properties of spider dragline silk.</title>
        <authorList>
            <person name="Kono N."/>
            <person name="Nakamura H."/>
            <person name="Mori M."/>
            <person name="Yoshida Y."/>
            <person name="Ohtoshi R."/>
            <person name="Malay A.D."/>
            <person name="Moran D.A.P."/>
            <person name="Tomita M."/>
            <person name="Numata K."/>
            <person name="Arakawa K."/>
        </authorList>
    </citation>
    <scope>NUCLEOTIDE SEQUENCE</scope>
</reference>
<dbReference type="EMBL" id="BMAW01051451">
    <property type="protein sequence ID" value="GFS80552.1"/>
    <property type="molecule type" value="Genomic_DNA"/>
</dbReference>